<gene>
    <name evidence="1" type="ORF">Syun_025644</name>
</gene>
<organism evidence="1 2">
    <name type="scientific">Stephania yunnanensis</name>
    <dbReference type="NCBI Taxonomy" id="152371"/>
    <lineage>
        <taxon>Eukaryota</taxon>
        <taxon>Viridiplantae</taxon>
        <taxon>Streptophyta</taxon>
        <taxon>Embryophyta</taxon>
        <taxon>Tracheophyta</taxon>
        <taxon>Spermatophyta</taxon>
        <taxon>Magnoliopsida</taxon>
        <taxon>Ranunculales</taxon>
        <taxon>Menispermaceae</taxon>
        <taxon>Menispermoideae</taxon>
        <taxon>Cissampelideae</taxon>
        <taxon>Stephania</taxon>
    </lineage>
</organism>
<name>A0AAP0ESJ6_9MAGN</name>
<proteinExistence type="predicted"/>
<evidence type="ECO:0000313" key="1">
    <source>
        <dbReference type="EMBL" id="KAK9098599.1"/>
    </source>
</evidence>
<dbReference type="AlphaFoldDB" id="A0AAP0ESJ6"/>
<keyword evidence="2" id="KW-1185">Reference proteome</keyword>
<comment type="caution">
    <text evidence="1">The sequence shown here is derived from an EMBL/GenBank/DDBJ whole genome shotgun (WGS) entry which is preliminary data.</text>
</comment>
<evidence type="ECO:0000313" key="2">
    <source>
        <dbReference type="Proteomes" id="UP001420932"/>
    </source>
</evidence>
<reference evidence="1 2" key="1">
    <citation type="submission" date="2024-01" db="EMBL/GenBank/DDBJ databases">
        <title>Genome assemblies of Stephania.</title>
        <authorList>
            <person name="Yang L."/>
        </authorList>
    </citation>
    <scope>NUCLEOTIDE SEQUENCE [LARGE SCALE GENOMIC DNA]</scope>
    <source>
        <strain evidence="1">YNDBR</strain>
        <tissue evidence="1">Leaf</tissue>
    </source>
</reference>
<dbReference type="EMBL" id="JBBNAF010000011">
    <property type="protein sequence ID" value="KAK9098599.1"/>
    <property type="molecule type" value="Genomic_DNA"/>
</dbReference>
<sequence>MDDDSNFHQLVMDPFIDLNEMVEEVFDLEGDYTDNELLQPLDVGLIADEPHEVFSDEEIVDELETFDVPKAPEVGMIFDTTEDVKVAFHRYAKLWDQSAFD</sequence>
<accession>A0AAP0ESJ6</accession>
<dbReference type="Proteomes" id="UP001420932">
    <property type="component" value="Unassembled WGS sequence"/>
</dbReference>
<protein>
    <submittedName>
        <fullName evidence="1">Uncharacterized protein</fullName>
    </submittedName>
</protein>